<feature type="transmembrane region" description="Helical" evidence="8">
    <location>
        <begin position="145"/>
        <end position="164"/>
    </location>
</feature>
<comment type="similarity">
    <text evidence="2">Belongs to the TMEM198 family.</text>
</comment>
<dbReference type="Ensembl" id="ENSGMOT00000056222.1">
    <property type="protein sequence ID" value="ENSGMOP00000064511.1"/>
    <property type="gene ID" value="ENSGMOG00000030733.1"/>
</dbReference>
<dbReference type="PANTHER" id="PTHR31247">
    <property type="entry name" value="TRANSMEMBRANE PROTEIN 198 FAMILY MEMBER"/>
    <property type="match status" value="1"/>
</dbReference>
<keyword evidence="5 8" id="KW-0472">Membrane</keyword>
<dbReference type="RefSeq" id="XP_030219762.1">
    <property type="nucleotide sequence ID" value="XM_030363902.1"/>
</dbReference>
<keyword evidence="11" id="KW-1185">Reference proteome</keyword>
<dbReference type="OrthoDB" id="115781at2759"/>
<comment type="subcellular location">
    <subcellularLocation>
        <location evidence="1">Membrane</location>
        <topology evidence="1">Multi-pass membrane protein</topology>
    </subcellularLocation>
</comment>
<evidence type="ECO:0000256" key="3">
    <source>
        <dbReference type="ARBA" id="ARBA00022692"/>
    </source>
</evidence>
<evidence type="ECO:0000256" key="8">
    <source>
        <dbReference type="SAM" id="Phobius"/>
    </source>
</evidence>
<evidence type="ECO:0000256" key="6">
    <source>
        <dbReference type="ARBA" id="ARBA00049737"/>
    </source>
</evidence>
<dbReference type="PANTHER" id="PTHR31247:SF17">
    <property type="entry name" value="DUF4203 DOMAIN-CONTAINING PROTEIN"/>
    <property type="match status" value="1"/>
</dbReference>
<dbReference type="OMA" id="PLCWYNW"/>
<accession>A0A8C5CMR5</accession>
<feature type="transmembrane region" description="Helical" evidence="8">
    <location>
        <begin position="32"/>
        <end position="51"/>
    </location>
</feature>
<evidence type="ECO:0000313" key="11">
    <source>
        <dbReference type="Proteomes" id="UP000694546"/>
    </source>
</evidence>
<evidence type="ECO:0000256" key="4">
    <source>
        <dbReference type="ARBA" id="ARBA00022989"/>
    </source>
</evidence>
<organism evidence="10 11">
    <name type="scientific">Gadus morhua</name>
    <name type="common">Atlantic cod</name>
    <dbReference type="NCBI Taxonomy" id="8049"/>
    <lineage>
        <taxon>Eukaryota</taxon>
        <taxon>Metazoa</taxon>
        <taxon>Chordata</taxon>
        <taxon>Craniata</taxon>
        <taxon>Vertebrata</taxon>
        <taxon>Euteleostomi</taxon>
        <taxon>Actinopterygii</taxon>
        <taxon>Neopterygii</taxon>
        <taxon>Teleostei</taxon>
        <taxon>Neoteleostei</taxon>
        <taxon>Acanthomorphata</taxon>
        <taxon>Zeiogadaria</taxon>
        <taxon>Gadariae</taxon>
        <taxon>Gadiformes</taxon>
        <taxon>Gadoidei</taxon>
        <taxon>Gadidae</taxon>
        <taxon>Gadus</taxon>
    </lineage>
</organism>
<feature type="compositionally biased region" description="Basic residues" evidence="7">
    <location>
        <begin position="267"/>
        <end position="280"/>
    </location>
</feature>
<keyword evidence="4 8" id="KW-1133">Transmembrane helix</keyword>
<dbReference type="Proteomes" id="UP000694546">
    <property type="component" value="Chromosome 1"/>
</dbReference>
<dbReference type="InterPro" id="IPR040236">
    <property type="entry name" value="TMEM198"/>
</dbReference>
<feature type="transmembrane region" description="Helical" evidence="8">
    <location>
        <begin position="117"/>
        <end position="139"/>
    </location>
</feature>
<feature type="transmembrane region" description="Helical" evidence="8">
    <location>
        <begin position="58"/>
        <end position="78"/>
    </location>
</feature>
<evidence type="ECO:0000259" key="9">
    <source>
        <dbReference type="Pfam" id="PF13886"/>
    </source>
</evidence>
<evidence type="ECO:0000256" key="2">
    <source>
        <dbReference type="ARBA" id="ARBA00006244"/>
    </source>
</evidence>
<evidence type="ECO:0000256" key="1">
    <source>
        <dbReference type="ARBA" id="ARBA00004141"/>
    </source>
</evidence>
<reference evidence="10" key="1">
    <citation type="submission" date="2019-07" db="EMBL/GenBank/DDBJ databases">
        <authorList>
            <consortium name="Wellcome Sanger Institute Data Sharing"/>
        </authorList>
    </citation>
    <scope>NUCLEOTIDE SEQUENCE [LARGE SCALE GENOMIC DNA]</scope>
</reference>
<gene>
    <name evidence="10" type="primary">LOC115548944</name>
</gene>
<keyword evidence="3 8" id="KW-0812">Transmembrane</keyword>
<evidence type="ECO:0000256" key="5">
    <source>
        <dbReference type="ARBA" id="ARBA00023136"/>
    </source>
</evidence>
<proteinExistence type="inferred from homology"/>
<dbReference type="GeneTree" id="ENSGT00390000016940"/>
<dbReference type="InterPro" id="IPR025256">
    <property type="entry name" value="TM7S3/TM198-like_dom"/>
</dbReference>
<reference evidence="10" key="2">
    <citation type="submission" date="2025-08" db="UniProtKB">
        <authorList>
            <consortium name="Ensembl"/>
        </authorList>
    </citation>
    <scope>IDENTIFICATION</scope>
</reference>
<dbReference type="Pfam" id="PF13886">
    <property type="entry name" value="TM7S3_TM198"/>
    <property type="match status" value="1"/>
</dbReference>
<feature type="transmembrane region" description="Helical" evidence="8">
    <location>
        <begin position="209"/>
        <end position="233"/>
    </location>
</feature>
<feature type="transmembrane region" description="Helical" evidence="8">
    <location>
        <begin position="90"/>
        <end position="110"/>
    </location>
</feature>
<feature type="region of interest" description="Disordered" evidence="7">
    <location>
        <begin position="253"/>
        <end position="288"/>
    </location>
</feature>
<evidence type="ECO:0000313" key="10">
    <source>
        <dbReference type="Ensembl" id="ENSGMOP00000064511.1"/>
    </source>
</evidence>
<feature type="domain" description="TM7S3/TM198-like" evidence="9">
    <location>
        <begin position="38"/>
        <end position="235"/>
    </location>
</feature>
<dbReference type="GO" id="GO:0005886">
    <property type="term" value="C:plasma membrane"/>
    <property type="evidence" value="ECO:0007669"/>
    <property type="project" value="TreeGrafter"/>
</dbReference>
<evidence type="ECO:0000256" key="7">
    <source>
        <dbReference type="SAM" id="MobiDB-lite"/>
    </source>
</evidence>
<dbReference type="AlphaFoldDB" id="A0A8C5CMR5"/>
<dbReference type="GeneID" id="115548944"/>
<reference evidence="10" key="3">
    <citation type="submission" date="2025-09" db="UniProtKB">
        <authorList>
            <consortium name="Ensembl"/>
        </authorList>
    </citation>
    <scope>IDENTIFICATION</scope>
</reference>
<name>A0A8C5CMR5_GADMO</name>
<sequence length="345" mass="36405">MADPSLYVTDTPGPASTLGDTCVWEIRQEYDVIPTLVCSICLSVGLVYCFFGYRCFKMVMFLSGFMLGSAVVCLLSLVQKDSVPDTELGLGTKAGISLGVGVLCGLLTMLVSTLGLFLTGLQLGGVLSGAALLAVAQFHPTLSPWWAPLGALLATSVLCALLTLRWQKPLTVGSTAVVGASAVALSVDYLVEAFPLAVHLGDAVSGVAPYPLCWISGALMGIAPALSLAGVLVQWRVTAVGVSHSEWAEFRKQQAKAEAPTSTLQYRRSHRRAPSQRRRGPPPLRRYAGDVLAPSYIRSLQERQMGTGSSSSSSTVSTVTCTVIDLDFETGSMAPLTASSPGFRL</sequence>
<feature type="transmembrane region" description="Helical" evidence="8">
    <location>
        <begin position="176"/>
        <end position="197"/>
    </location>
</feature>
<protein>
    <recommendedName>
        <fullName evidence="6">Transmembrane protein 198</fullName>
    </recommendedName>
</protein>